<organism evidence="2 3">
    <name type="scientific">Streptomyces stramineus</name>
    <dbReference type="NCBI Taxonomy" id="173861"/>
    <lineage>
        <taxon>Bacteria</taxon>
        <taxon>Bacillati</taxon>
        <taxon>Actinomycetota</taxon>
        <taxon>Actinomycetes</taxon>
        <taxon>Kitasatosporales</taxon>
        <taxon>Streptomycetaceae</taxon>
        <taxon>Streptomyces</taxon>
    </lineage>
</organism>
<reference evidence="2 3" key="1">
    <citation type="journal article" date="2019" name="Int. J. Syst. Evol. Microbiol.">
        <title>The Global Catalogue of Microorganisms (GCM) 10K type strain sequencing project: providing services to taxonomists for standard genome sequencing and annotation.</title>
        <authorList>
            <consortium name="The Broad Institute Genomics Platform"/>
            <consortium name="The Broad Institute Genome Sequencing Center for Infectious Disease"/>
            <person name="Wu L."/>
            <person name="Ma J."/>
        </authorList>
    </citation>
    <scope>NUCLEOTIDE SEQUENCE [LARGE SCALE GENOMIC DNA]</scope>
    <source>
        <strain evidence="2 3">JCM 10649</strain>
    </source>
</reference>
<accession>A0ABN1B751</accession>
<dbReference type="RefSeq" id="WP_344096887.1">
    <property type="nucleotide sequence ID" value="NZ_BAAAHB010000122.1"/>
</dbReference>
<evidence type="ECO:0000313" key="3">
    <source>
        <dbReference type="Proteomes" id="UP001499895"/>
    </source>
</evidence>
<sequence>MKAIRTELSHAVWRKSTYSVGDEECLEIADNIPGNGVPVRDSKRPQGAALIIPAAAWTTFVTAVRSGKLPR</sequence>
<name>A0ABN1B751_9ACTN</name>
<dbReference type="InterPro" id="IPR007278">
    <property type="entry name" value="DUF397"/>
</dbReference>
<evidence type="ECO:0000313" key="2">
    <source>
        <dbReference type="EMBL" id="GAA0491533.1"/>
    </source>
</evidence>
<proteinExistence type="predicted"/>
<comment type="caution">
    <text evidence="2">The sequence shown here is derived from an EMBL/GenBank/DDBJ whole genome shotgun (WGS) entry which is preliminary data.</text>
</comment>
<dbReference type="EMBL" id="BAAAHB010000122">
    <property type="protein sequence ID" value="GAA0491533.1"/>
    <property type="molecule type" value="Genomic_DNA"/>
</dbReference>
<dbReference type="Proteomes" id="UP001499895">
    <property type="component" value="Unassembled WGS sequence"/>
</dbReference>
<evidence type="ECO:0000259" key="1">
    <source>
        <dbReference type="Pfam" id="PF04149"/>
    </source>
</evidence>
<gene>
    <name evidence="2" type="ORF">GCM10009544_60340</name>
</gene>
<protein>
    <submittedName>
        <fullName evidence="2">DUF397 domain-containing protein</fullName>
    </submittedName>
</protein>
<keyword evidence="3" id="KW-1185">Reference proteome</keyword>
<feature type="domain" description="DUF397" evidence="1">
    <location>
        <begin position="11"/>
        <end position="65"/>
    </location>
</feature>
<dbReference type="Pfam" id="PF04149">
    <property type="entry name" value="DUF397"/>
    <property type="match status" value="1"/>
</dbReference>